<dbReference type="OrthoDB" id="5187023at2"/>
<dbReference type="Gene3D" id="3.30.450.30">
    <property type="entry name" value="Dynein light chain 2a, cytoplasmic"/>
    <property type="match status" value="1"/>
</dbReference>
<dbReference type="AlphaFoldDB" id="A0A0C2FFT0"/>
<accession>A0A0C2FFT0</accession>
<evidence type="ECO:0000313" key="2">
    <source>
        <dbReference type="EMBL" id="KIH98109.1"/>
    </source>
</evidence>
<dbReference type="STRING" id="183763.LP52_15595"/>
<organism evidence="2 3">
    <name type="scientific">Streptomonospora alba</name>
    <dbReference type="NCBI Taxonomy" id="183763"/>
    <lineage>
        <taxon>Bacteria</taxon>
        <taxon>Bacillati</taxon>
        <taxon>Actinomycetota</taxon>
        <taxon>Actinomycetes</taxon>
        <taxon>Streptosporangiales</taxon>
        <taxon>Nocardiopsidaceae</taxon>
        <taxon>Streptomonospora</taxon>
    </lineage>
</organism>
<dbReference type="SUPFAM" id="SSF103196">
    <property type="entry name" value="Roadblock/LC7 domain"/>
    <property type="match status" value="1"/>
</dbReference>
<reference evidence="3" key="1">
    <citation type="journal article" date="2015" name="Chem. Biol.">
        <title>Structure, bioactivity, and resistance mechanism of streptomonomicin, an unusual lasso Peptide from an understudied halophilic actinomycete.</title>
        <authorList>
            <person name="Metelev M."/>
            <person name="Tietz J.I."/>
            <person name="Melby J.O."/>
            <person name="Blair P.M."/>
            <person name="Zhu L."/>
            <person name="Livnat I."/>
            <person name="Severinov K."/>
            <person name="Mitchell D.A."/>
        </authorList>
    </citation>
    <scope>NUCLEOTIDE SEQUENCE [LARGE SCALE GENOMIC DNA]</scope>
    <source>
        <strain evidence="3">YIM 90003</strain>
    </source>
</reference>
<dbReference type="SMART" id="SM00960">
    <property type="entry name" value="Robl_LC7"/>
    <property type="match status" value="1"/>
</dbReference>
<dbReference type="InterPro" id="IPR004942">
    <property type="entry name" value="Roadblock/LAMTOR2_dom"/>
</dbReference>
<proteinExistence type="predicted"/>
<sequence>MDNRLSQSADTENFTWLISNFVDDVPGVEHAIVVSSDGLLLTSSRDFPEQNAEQLAAIASGMHSLALGGAKMFGKGECEQLIVRMQRGHLFVMSISDGSCLAVLSAPNADMKIVAYQMTKLVESAGHVLTPQLRSQLRGVVAP</sequence>
<dbReference type="Pfam" id="PF03259">
    <property type="entry name" value="Robl_LC7"/>
    <property type="match status" value="1"/>
</dbReference>
<protein>
    <submittedName>
        <fullName evidence="2">Dynein regulation protein LC7</fullName>
    </submittedName>
</protein>
<evidence type="ECO:0000313" key="3">
    <source>
        <dbReference type="Proteomes" id="UP000031675"/>
    </source>
</evidence>
<dbReference type="PANTHER" id="PTHR36222">
    <property type="entry name" value="SERINE PROTEASE INHIBITOR RV3364C"/>
    <property type="match status" value="1"/>
</dbReference>
<dbReference type="Proteomes" id="UP000031675">
    <property type="component" value="Unassembled WGS sequence"/>
</dbReference>
<dbReference type="PANTHER" id="PTHR36222:SF1">
    <property type="entry name" value="SERINE PROTEASE INHIBITOR RV3364C"/>
    <property type="match status" value="1"/>
</dbReference>
<name>A0A0C2FFT0_9ACTN</name>
<evidence type="ECO:0000259" key="1">
    <source>
        <dbReference type="SMART" id="SM00960"/>
    </source>
</evidence>
<dbReference type="EMBL" id="JROO01000029">
    <property type="protein sequence ID" value="KIH98109.1"/>
    <property type="molecule type" value="Genomic_DNA"/>
</dbReference>
<comment type="caution">
    <text evidence="2">The sequence shown here is derived from an EMBL/GenBank/DDBJ whole genome shotgun (WGS) entry which is preliminary data.</text>
</comment>
<keyword evidence="3" id="KW-1185">Reference proteome</keyword>
<gene>
    <name evidence="2" type="ORF">LP52_15595</name>
</gene>
<dbReference type="InterPro" id="IPR053141">
    <property type="entry name" value="Mycobact_SerProt_Inhib_Rv3364c"/>
</dbReference>
<feature type="domain" description="Roadblock/LAMTOR2" evidence="1">
    <location>
        <begin position="15"/>
        <end position="105"/>
    </location>
</feature>